<name>A0A0B5DN47_9ACTN</name>
<reference evidence="3" key="1">
    <citation type="submission" date="2014-09" db="EMBL/GenBank/DDBJ databases">
        <title>Sequence of the Streptomyces nodosus genome.</title>
        <authorList>
            <person name="Sweeney P."/>
            <person name="Stephens N."/>
            <person name="Murphy C."/>
            <person name="Caffrey P."/>
        </authorList>
    </citation>
    <scope>NUCLEOTIDE SEQUENCE [LARGE SCALE GENOMIC DNA]</scope>
    <source>
        <strain evidence="3">ATCC 14899</strain>
    </source>
</reference>
<sequence>MGDEVEWFELTRRGYDRVQVDEYFARLAGGTDPGDPPQFDIVRRGYDRDQVDSRIAQLRAR</sequence>
<evidence type="ECO:0008006" key="5">
    <source>
        <dbReference type="Google" id="ProtNLM"/>
    </source>
</evidence>
<protein>
    <recommendedName>
        <fullName evidence="5">DivIVA domain-containing protein</fullName>
    </recommendedName>
</protein>
<proteinExistence type="predicted"/>
<dbReference type="Proteomes" id="UP000325763">
    <property type="component" value="Chromosome"/>
</dbReference>
<dbReference type="RefSeq" id="WP_043441713.1">
    <property type="nucleotide sequence ID" value="NZ_CP009313.1"/>
</dbReference>
<reference evidence="1 3" key="2">
    <citation type="journal article" date="2016" name="Appl. Microbiol. Biotechnol.">
        <title>Exploiting the genome sequence of Streptomyces nodosus for enhanced antibiotic production.</title>
        <authorList>
            <person name="Sweeney P."/>
            <person name="Murphy C.D."/>
            <person name="Caffrey P."/>
        </authorList>
    </citation>
    <scope>NUCLEOTIDE SEQUENCE [LARGE SCALE GENOMIC DNA]</scope>
    <source>
        <strain evidence="1 3">ATCC 14899</strain>
    </source>
</reference>
<dbReference type="EMBL" id="CP009313">
    <property type="protein sequence ID" value="AJE41417.1"/>
    <property type="molecule type" value="Genomic_DNA"/>
</dbReference>
<dbReference type="EMBL" id="CP023747">
    <property type="protein sequence ID" value="QEV39956.1"/>
    <property type="molecule type" value="Genomic_DNA"/>
</dbReference>
<keyword evidence="3" id="KW-1185">Reference proteome</keyword>
<accession>A0A0B5DN47</accession>
<dbReference type="AlphaFoldDB" id="A0A0B5DN47"/>
<evidence type="ECO:0000313" key="2">
    <source>
        <dbReference type="EMBL" id="QEV39956.1"/>
    </source>
</evidence>
<evidence type="ECO:0000313" key="1">
    <source>
        <dbReference type="EMBL" id="AJE41417.1"/>
    </source>
</evidence>
<reference evidence="2 4" key="3">
    <citation type="submission" date="2017-09" db="EMBL/GenBank/DDBJ databases">
        <title>Streptomyces genome completion.</title>
        <authorList>
            <person name="Lee N."/>
            <person name="Cho B.-K."/>
        </authorList>
    </citation>
    <scope>NUCLEOTIDE SEQUENCE [LARGE SCALE GENOMIC DNA]</scope>
    <source>
        <strain evidence="2 4">ATCC 14899</strain>
    </source>
</reference>
<dbReference type="HOGENOM" id="CLU_3012402_0_0_11"/>
<dbReference type="KEGG" id="snq:CP978_16600"/>
<organism evidence="1 3">
    <name type="scientific">Streptomyces nodosus</name>
    <dbReference type="NCBI Taxonomy" id="40318"/>
    <lineage>
        <taxon>Bacteria</taxon>
        <taxon>Bacillati</taxon>
        <taxon>Actinomycetota</taxon>
        <taxon>Actinomycetes</taxon>
        <taxon>Kitasatosporales</taxon>
        <taxon>Streptomycetaceae</taxon>
        <taxon>Streptomyces</taxon>
    </lineage>
</organism>
<dbReference type="Proteomes" id="UP000031526">
    <property type="component" value="Chromosome"/>
</dbReference>
<evidence type="ECO:0000313" key="4">
    <source>
        <dbReference type="Proteomes" id="UP000325763"/>
    </source>
</evidence>
<dbReference type="OrthoDB" id="3480096at2"/>
<gene>
    <name evidence="2" type="ORF">CP978_16600</name>
    <name evidence="1" type="ORF">SNOD_16295</name>
</gene>
<evidence type="ECO:0000313" key="3">
    <source>
        <dbReference type="Proteomes" id="UP000031526"/>
    </source>
</evidence>